<feature type="region of interest" description="Disordered" evidence="1">
    <location>
        <begin position="194"/>
        <end position="345"/>
    </location>
</feature>
<feature type="compositionally biased region" description="Low complexity" evidence="1">
    <location>
        <begin position="228"/>
        <end position="250"/>
    </location>
</feature>
<sequence>MYISTTVLTTLVALSCTKAAPLNNGGSASNDTPSVSASIEPVPSATYSLVPSDSASSSPDDSDDSLKVGSILSDLGITLPSGLGDKLNDIDLSPYADLNVTAFLGSVGIEITPETTLESLIADVREWKAGEGSAPSLSGFWNSGSEGDSVNDDDSDDRNEDDDDESSQDGWGWWDKWGRKHHWGHGHGHYHNETSTASSNVSASAQPSTTSYFGPGETPVGPSGEFGSSSVIASTSTSSTSEGSQPSTTSYFGPGETPVGPSGEFSPSSTTSSSAAEETSTETTSYFGPGETPVGPSGEFGSSSTASATATSSSSFNGQIDVGEPTPISTVTDDDVGLPGPTLRV</sequence>
<evidence type="ECO:0000313" key="3">
    <source>
        <dbReference type="EMBL" id="OCF35890.1"/>
    </source>
</evidence>
<feature type="signal peptide" evidence="2">
    <location>
        <begin position="1"/>
        <end position="19"/>
    </location>
</feature>
<evidence type="ECO:0000256" key="1">
    <source>
        <dbReference type="SAM" id="MobiDB-lite"/>
    </source>
</evidence>
<dbReference type="EMBL" id="KI669497">
    <property type="protein sequence ID" value="OCF35890.1"/>
    <property type="molecule type" value="Genomic_DNA"/>
</dbReference>
<dbReference type="Proteomes" id="UP000092666">
    <property type="component" value="Unassembled WGS sequence"/>
</dbReference>
<feature type="compositionally biased region" description="Low complexity" evidence="1">
    <location>
        <begin position="268"/>
        <end position="285"/>
    </location>
</feature>
<feature type="compositionally biased region" description="Low complexity" evidence="1">
    <location>
        <begin position="194"/>
        <end position="205"/>
    </location>
</feature>
<keyword evidence="2" id="KW-0732">Signal</keyword>
<proteinExistence type="predicted"/>
<feature type="compositionally biased region" description="Low complexity" evidence="1">
    <location>
        <begin position="302"/>
        <end position="315"/>
    </location>
</feature>
<name>A0A1B9GY17_9TREE</name>
<reference evidence="4" key="2">
    <citation type="submission" date="2013-12" db="EMBL/GenBank/DDBJ databases">
        <title>Evolution of pathogenesis and genome organization in the Tremellales.</title>
        <authorList>
            <person name="Cuomo C."/>
            <person name="Litvintseva A."/>
            <person name="Heitman J."/>
            <person name="Chen Y."/>
            <person name="Sun S."/>
            <person name="Springer D."/>
            <person name="Dromer F."/>
            <person name="Young S."/>
            <person name="Zeng Q."/>
            <person name="Chapman S."/>
            <person name="Gujja S."/>
            <person name="Saif S."/>
            <person name="Birren B."/>
        </authorList>
    </citation>
    <scope>NUCLEOTIDE SEQUENCE [LARGE SCALE GENOMIC DNA]</scope>
    <source>
        <strain evidence="4">BCC8398</strain>
    </source>
</reference>
<feature type="compositionally biased region" description="Acidic residues" evidence="1">
    <location>
        <begin position="149"/>
        <end position="167"/>
    </location>
</feature>
<feature type="region of interest" description="Disordered" evidence="1">
    <location>
        <begin position="132"/>
        <end position="173"/>
    </location>
</feature>
<accession>A0A1B9GY17</accession>
<reference evidence="3 4" key="1">
    <citation type="submission" date="2013-07" db="EMBL/GenBank/DDBJ databases">
        <title>The Genome Sequence of Cryptococcus heveanensis BCC8398.</title>
        <authorList>
            <consortium name="The Broad Institute Genome Sequencing Platform"/>
            <person name="Cuomo C."/>
            <person name="Litvintseva A."/>
            <person name="Chen Y."/>
            <person name="Heitman J."/>
            <person name="Sun S."/>
            <person name="Springer D."/>
            <person name="Dromer F."/>
            <person name="Young S.K."/>
            <person name="Zeng Q."/>
            <person name="Gargeya S."/>
            <person name="Fitzgerald M."/>
            <person name="Abouelleil A."/>
            <person name="Alvarado L."/>
            <person name="Berlin A.M."/>
            <person name="Chapman S.B."/>
            <person name="Dewar J."/>
            <person name="Goldberg J."/>
            <person name="Griggs A."/>
            <person name="Gujja S."/>
            <person name="Hansen M."/>
            <person name="Howarth C."/>
            <person name="Imamovic A."/>
            <person name="Larimer J."/>
            <person name="McCowan C."/>
            <person name="Murphy C."/>
            <person name="Pearson M."/>
            <person name="Priest M."/>
            <person name="Roberts A."/>
            <person name="Saif S."/>
            <person name="Shea T."/>
            <person name="Sykes S."/>
            <person name="Wortman J."/>
            <person name="Nusbaum C."/>
            <person name="Birren B."/>
        </authorList>
    </citation>
    <scope>NUCLEOTIDE SEQUENCE [LARGE SCALE GENOMIC DNA]</scope>
    <source>
        <strain evidence="3 4">BCC8398</strain>
    </source>
</reference>
<protein>
    <submittedName>
        <fullName evidence="3">Uncharacterized protein</fullName>
    </submittedName>
</protein>
<evidence type="ECO:0000256" key="2">
    <source>
        <dbReference type="SAM" id="SignalP"/>
    </source>
</evidence>
<evidence type="ECO:0000313" key="4">
    <source>
        <dbReference type="Proteomes" id="UP000092666"/>
    </source>
</evidence>
<gene>
    <name evidence="3" type="ORF">I316_02384</name>
</gene>
<dbReference type="AlphaFoldDB" id="A0A1B9GY17"/>
<feature type="chain" id="PRO_5008627427" evidence="2">
    <location>
        <begin position="20"/>
        <end position="345"/>
    </location>
</feature>
<organism evidence="3 4">
    <name type="scientific">Kwoniella heveanensis BCC8398</name>
    <dbReference type="NCBI Taxonomy" id="1296120"/>
    <lineage>
        <taxon>Eukaryota</taxon>
        <taxon>Fungi</taxon>
        <taxon>Dikarya</taxon>
        <taxon>Basidiomycota</taxon>
        <taxon>Agaricomycotina</taxon>
        <taxon>Tremellomycetes</taxon>
        <taxon>Tremellales</taxon>
        <taxon>Cryptococcaceae</taxon>
        <taxon>Kwoniella</taxon>
    </lineage>
</organism>
<keyword evidence="4" id="KW-1185">Reference proteome</keyword>